<dbReference type="Proteomes" id="UP000030011">
    <property type="component" value="Unassembled WGS sequence"/>
</dbReference>
<evidence type="ECO:0000313" key="2">
    <source>
        <dbReference type="Proteomes" id="UP000030011"/>
    </source>
</evidence>
<comment type="caution">
    <text evidence="1">The sequence shown here is derived from an EMBL/GenBank/DDBJ whole genome shotgun (WGS) entry which is preliminary data.</text>
</comment>
<proteinExistence type="predicted"/>
<dbReference type="AlphaFoldDB" id="A0A0A0JPS7"/>
<evidence type="ECO:0000313" key="1">
    <source>
        <dbReference type="EMBL" id="KGN37596.1"/>
    </source>
</evidence>
<sequence>MTAPTTEPTTTAVVPPLDPELAPVPPAIRQVLRPITSDTLADVRLPLVVIVSEACSNRSVDRCQPARGRTLGRALFEDVTDV</sequence>
<gene>
    <name evidence="1" type="ORF">N803_14130</name>
</gene>
<accession>A0A0A0JPS7</accession>
<protein>
    <submittedName>
        <fullName evidence="1">Uncharacterized protein</fullName>
    </submittedName>
</protein>
<name>A0A0A0JPS7_9MICO</name>
<organism evidence="1 2">
    <name type="scientific">Knoellia subterranea KCTC 19937</name>
    <dbReference type="NCBI Taxonomy" id="1385521"/>
    <lineage>
        <taxon>Bacteria</taxon>
        <taxon>Bacillati</taxon>
        <taxon>Actinomycetota</taxon>
        <taxon>Actinomycetes</taxon>
        <taxon>Micrococcales</taxon>
        <taxon>Intrasporangiaceae</taxon>
        <taxon>Knoellia</taxon>
    </lineage>
</organism>
<reference evidence="1 2" key="1">
    <citation type="submission" date="2013-08" db="EMBL/GenBank/DDBJ databases">
        <title>The genome sequence of Knoellia subterranea.</title>
        <authorList>
            <person name="Zhu W."/>
            <person name="Wang G."/>
        </authorList>
    </citation>
    <scope>NUCLEOTIDE SEQUENCE [LARGE SCALE GENOMIC DNA]</scope>
    <source>
        <strain evidence="1 2">KCTC 19937</strain>
    </source>
</reference>
<dbReference type="EMBL" id="AVPK01000005">
    <property type="protein sequence ID" value="KGN37596.1"/>
    <property type="molecule type" value="Genomic_DNA"/>
</dbReference>
<keyword evidence="2" id="KW-1185">Reference proteome</keyword>